<proteinExistence type="predicted"/>
<organism evidence="1 2">
    <name type="scientific">Desulforamulus aeronauticus DSM 10349</name>
    <dbReference type="NCBI Taxonomy" id="1121421"/>
    <lineage>
        <taxon>Bacteria</taxon>
        <taxon>Bacillati</taxon>
        <taxon>Bacillota</taxon>
        <taxon>Clostridia</taxon>
        <taxon>Eubacteriales</taxon>
        <taxon>Peptococcaceae</taxon>
        <taxon>Desulforamulus</taxon>
    </lineage>
</organism>
<keyword evidence="2" id="KW-1185">Reference proteome</keyword>
<protein>
    <submittedName>
        <fullName evidence="1">YlzJ-like protein</fullName>
    </submittedName>
</protein>
<evidence type="ECO:0000313" key="1">
    <source>
        <dbReference type="EMBL" id="SHK64584.1"/>
    </source>
</evidence>
<dbReference type="AlphaFoldDB" id="A0A1M6U5Y6"/>
<accession>A0A1M6U5Y6</accession>
<evidence type="ECO:0000313" key="2">
    <source>
        <dbReference type="Proteomes" id="UP000183997"/>
    </source>
</evidence>
<dbReference type="EMBL" id="FRAR01000019">
    <property type="protein sequence ID" value="SHK64584.1"/>
    <property type="molecule type" value="Genomic_DNA"/>
</dbReference>
<dbReference type="Proteomes" id="UP000183997">
    <property type="component" value="Unassembled WGS sequence"/>
</dbReference>
<sequence>MLPEQVLQGLDDNVYPNYEAGEVAGIPVLLEKVENGQKRVVRINSTDPAHFLKQEVYPGLLT</sequence>
<reference evidence="2" key="1">
    <citation type="submission" date="2016-11" db="EMBL/GenBank/DDBJ databases">
        <authorList>
            <person name="Varghese N."/>
            <person name="Submissions S."/>
        </authorList>
    </citation>
    <scope>NUCLEOTIDE SEQUENCE [LARGE SCALE GENOMIC DNA]</scope>
    <source>
        <strain evidence="2">DSM 10349</strain>
    </source>
</reference>
<gene>
    <name evidence="1" type="ORF">SAMN02745123_02585</name>
</gene>
<dbReference type="Pfam" id="PF14035">
    <property type="entry name" value="YlzJ"/>
    <property type="match status" value="1"/>
</dbReference>
<dbReference type="InterPro" id="IPR025619">
    <property type="entry name" value="YlzJ"/>
</dbReference>
<name>A0A1M6U5Y6_9FIRM</name>